<dbReference type="Proteomes" id="UP001165653">
    <property type="component" value="Unassembled WGS sequence"/>
</dbReference>
<evidence type="ECO:0008006" key="4">
    <source>
        <dbReference type="Google" id="ProtNLM"/>
    </source>
</evidence>
<evidence type="ECO:0000313" key="3">
    <source>
        <dbReference type="Proteomes" id="UP001165653"/>
    </source>
</evidence>
<dbReference type="EMBL" id="JAPDDR010000002">
    <property type="protein sequence ID" value="MCW1912937.1"/>
    <property type="molecule type" value="Genomic_DNA"/>
</dbReference>
<reference evidence="2" key="1">
    <citation type="submission" date="2022-10" db="EMBL/GenBank/DDBJ databases">
        <title>Luteolibacter sp. GHJ8, whole genome shotgun sequencing project.</title>
        <authorList>
            <person name="Zhao G."/>
            <person name="Shen L."/>
        </authorList>
    </citation>
    <scope>NUCLEOTIDE SEQUENCE</scope>
    <source>
        <strain evidence="2">GHJ8</strain>
    </source>
</reference>
<evidence type="ECO:0000313" key="2">
    <source>
        <dbReference type="EMBL" id="MCW1912937.1"/>
    </source>
</evidence>
<comment type="caution">
    <text evidence="2">The sequence shown here is derived from an EMBL/GenBank/DDBJ whole genome shotgun (WGS) entry which is preliminary data.</text>
</comment>
<proteinExistence type="predicted"/>
<dbReference type="RefSeq" id="WP_264511861.1">
    <property type="nucleotide sequence ID" value="NZ_JAPDDR010000002.1"/>
</dbReference>
<organism evidence="2 3">
    <name type="scientific">Luteolibacter rhizosphaerae</name>
    <dbReference type="NCBI Taxonomy" id="2989719"/>
    <lineage>
        <taxon>Bacteria</taxon>
        <taxon>Pseudomonadati</taxon>
        <taxon>Verrucomicrobiota</taxon>
        <taxon>Verrucomicrobiia</taxon>
        <taxon>Verrucomicrobiales</taxon>
        <taxon>Verrucomicrobiaceae</taxon>
        <taxon>Luteolibacter</taxon>
    </lineage>
</organism>
<keyword evidence="3" id="KW-1185">Reference proteome</keyword>
<accession>A0ABT3FZC1</accession>
<feature type="region of interest" description="Disordered" evidence="1">
    <location>
        <begin position="42"/>
        <end position="68"/>
    </location>
</feature>
<protein>
    <recommendedName>
        <fullName evidence="4">Transglutaminase superfamily protein</fullName>
    </recommendedName>
</protein>
<name>A0ABT3FZC1_9BACT</name>
<sequence length="180" mass="19758">MAVNLGIAAISISSSLGAAQEQRPTILTRQFRGIAAIYASDVPSSSSSKARPAGRRDRDGQQPDRCAARRPHCHTATHALCTVWYLSAIMGFPWSTINSYALIAAADQGDEEVELKAGHREHYDADTKSWQAGPRESAWNDTTIILDRLAWEGRCMIRRTIGRCGNSIMISLDRSLLRCG</sequence>
<evidence type="ECO:0000256" key="1">
    <source>
        <dbReference type="SAM" id="MobiDB-lite"/>
    </source>
</evidence>
<gene>
    <name evidence="2" type="ORF">OJ996_05095</name>
</gene>